<accession>A0A7R8H500</accession>
<dbReference type="OrthoDB" id="6428908at2759"/>
<name>A0A7R8H500_LEPSM</name>
<gene>
    <name evidence="2" type="ORF">LSAA_6752</name>
</gene>
<organism evidence="2 3">
    <name type="scientific">Lepeophtheirus salmonis</name>
    <name type="common">Salmon louse</name>
    <name type="synonym">Caligus salmonis</name>
    <dbReference type="NCBI Taxonomy" id="72036"/>
    <lineage>
        <taxon>Eukaryota</taxon>
        <taxon>Metazoa</taxon>
        <taxon>Ecdysozoa</taxon>
        <taxon>Arthropoda</taxon>
        <taxon>Crustacea</taxon>
        <taxon>Multicrustacea</taxon>
        <taxon>Hexanauplia</taxon>
        <taxon>Copepoda</taxon>
        <taxon>Siphonostomatoida</taxon>
        <taxon>Caligidae</taxon>
        <taxon>Lepeophtheirus</taxon>
    </lineage>
</organism>
<dbReference type="EMBL" id="HG994581">
    <property type="protein sequence ID" value="CAF2872213.1"/>
    <property type="molecule type" value="Genomic_DNA"/>
</dbReference>
<feature type="region of interest" description="Disordered" evidence="1">
    <location>
        <begin position="21"/>
        <end position="42"/>
    </location>
</feature>
<evidence type="ECO:0000256" key="1">
    <source>
        <dbReference type="SAM" id="MobiDB-lite"/>
    </source>
</evidence>
<evidence type="ECO:0000313" key="3">
    <source>
        <dbReference type="Proteomes" id="UP000675881"/>
    </source>
</evidence>
<proteinExistence type="predicted"/>
<evidence type="ECO:0000313" key="2">
    <source>
        <dbReference type="EMBL" id="CAF2872213.1"/>
    </source>
</evidence>
<dbReference type="Proteomes" id="UP000675881">
    <property type="component" value="Chromosome 2"/>
</dbReference>
<dbReference type="AlphaFoldDB" id="A0A7R8H500"/>
<feature type="compositionally biased region" description="Low complexity" evidence="1">
    <location>
        <begin position="21"/>
        <end position="32"/>
    </location>
</feature>
<keyword evidence="3" id="KW-1185">Reference proteome</keyword>
<reference evidence="2" key="1">
    <citation type="submission" date="2021-02" db="EMBL/GenBank/DDBJ databases">
        <authorList>
            <person name="Bekaert M."/>
        </authorList>
    </citation>
    <scope>NUCLEOTIDE SEQUENCE</scope>
    <source>
        <strain evidence="2">IoA-00</strain>
    </source>
</reference>
<sequence>MSVKAQLPGYAANNGGGFGGSNSNQFGGFNNQGSGGLGQFGSASNVDQRIAGSGSNLDPISALEEALPGVPGEDYPIFAEVPETSFSCDGQIEGGLIIH</sequence>
<protein>
    <submittedName>
        <fullName evidence="2">(salmon louse) hypothetical protein</fullName>
    </submittedName>
</protein>